<organism evidence="2">
    <name type="scientific">Candidatus Phytoplasma citri</name>
    <dbReference type="NCBI Taxonomy" id="180978"/>
    <lineage>
        <taxon>Bacteria</taxon>
        <taxon>Bacillati</taxon>
        <taxon>Mycoplasmatota</taxon>
        <taxon>Mollicutes</taxon>
        <taxon>Acholeplasmatales</taxon>
        <taxon>Acholeplasmataceae</taxon>
        <taxon>Candidatus Phytoplasma</taxon>
        <taxon>16SrII (Peanut WB group)</taxon>
    </lineage>
</organism>
<dbReference type="RefSeq" id="WP_304516015.1">
    <property type="nucleotide sequence ID" value="NZ_JAOSJH010000093.1"/>
</dbReference>
<evidence type="ECO:0000259" key="1">
    <source>
        <dbReference type="Pfam" id="PF12113"/>
    </source>
</evidence>
<feature type="domain" description="Sequence-variable mosaic (SVM) signal sequence" evidence="1">
    <location>
        <begin position="1"/>
        <end position="33"/>
    </location>
</feature>
<dbReference type="InterPro" id="IPR021970">
    <property type="entry name" value="SVM_signal"/>
</dbReference>
<proteinExistence type="predicted"/>
<dbReference type="EMBL" id="LC388975">
    <property type="protein sequence ID" value="BBF24904.1"/>
    <property type="molecule type" value="Genomic_DNA"/>
</dbReference>
<sequence length="124" mass="14407">MMKIKNKLHLLPFFLIGYLGLFFLININPVMAMDPNLPGTSENQPPQQNLTIEENIINLKQKIYDNAKKITKINKILRGSFNITDDQKEILLKLQENSKQLVNNQKEQIKAYQILLKNLNDDNN</sequence>
<reference evidence="2" key="1">
    <citation type="journal article" date="2020" name="Mol. Plant Pathol.">
        <title>Functional variation in phyllogen, a phyllody-inducing phytoplasma effector family, attributable to a single amino acid polymorphism.</title>
        <authorList>
            <person name="Iwabuchi N."/>
            <person name="Kitazawa Y."/>
            <person name="Maejima K."/>
            <person name="Koinuma H."/>
            <person name="Miyazaki A."/>
            <person name="Matsumoto O."/>
            <person name="Suzuki T."/>
            <person name="Nijo T."/>
            <person name="Oshima K."/>
            <person name="Namba S."/>
            <person name="Yamaji Y."/>
        </authorList>
    </citation>
    <scope>NUCLEOTIDE SEQUENCE</scope>
    <source>
        <strain evidence="2">WBDL</strain>
    </source>
</reference>
<dbReference type="AlphaFoldDB" id="A0A7G1GAX5"/>
<gene>
    <name evidence="2" type="primary">PHYL1</name>
</gene>
<accession>A0A7G1GAX5</accession>
<evidence type="ECO:0000313" key="2">
    <source>
        <dbReference type="EMBL" id="BBF24904.1"/>
    </source>
</evidence>
<dbReference type="Pfam" id="PF12113">
    <property type="entry name" value="SVM_signal"/>
    <property type="match status" value="1"/>
</dbReference>
<name>A0A7G1GAX5_9MOLU</name>
<protein>
    <submittedName>
        <fullName evidence="2">Phytoplasmal effector causing phyllody 1</fullName>
    </submittedName>
</protein>